<dbReference type="AlphaFoldDB" id="A0A063BXT3"/>
<keyword evidence="11" id="KW-1185">Reference proteome</keyword>
<dbReference type="PANTHER" id="PTHR47573">
    <property type="entry name" value="PROTEIN AF-9 HOMOLOG"/>
    <property type="match status" value="1"/>
</dbReference>
<dbReference type="KEGG" id="uvi:66063544"/>
<dbReference type="PROSITE" id="PS51037">
    <property type="entry name" value="YEATS"/>
    <property type="match status" value="1"/>
</dbReference>
<evidence type="ECO:0000313" key="12">
    <source>
        <dbReference type="Proteomes" id="UP000054053"/>
    </source>
</evidence>
<evidence type="ECO:0000313" key="9">
    <source>
        <dbReference type="EMBL" id="GAO18907.1"/>
    </source>
</evidence>
<evidence type="ECO:0000256" key="4">
    <source>
        <dbReference type="ARBA" id="ARBA00023242"/>
    </source>
</evidence>
<reference evidence="9" key="1">
    <citation type="journal article" date="2016" name="Genome Announc.">
        <title>Genome Sequence of Ustilaginoidea virens IPU010, a Rice Pathogenic Fungus Causing False Smut.</title>
        <authorList>
            <person name="Kumagai T."/>
            <person name="Ishii T."/>
            <person name="Terai G."/>
            <person name="Umemura M."/>
            <person name="Machida M."/>
            <person name="Asai K."/>
        </authorList>
    </citation>
    <scope>NUCLEOTIDE SEQUENCE [LARGE SCALE GENOMIC DNA]</scope>
    <source>
        <strain evidence="9">IPU010</strain>
    </source>
</reference>
<dbReference type="Pfam" id="PF03366">
    <property type="entry name" value="YEATS"/>
    <property type="match status" value="1"/>
</dbReference>
<dbReference type="Gene3D" id="2.60.40.1970">
    <property type="entry name" value="YEATS domain"/>
    <property type="match status" value="1"/>
</dbReference>
<reference evidence="10" key="3">
    <citation type="submission" date="2020-03" db="EMBL/GenBank/DDBJ databases">
        <title>A mixture of massive structural variations and highly conserved coding sequences in Ustilaginoidea virens genome.</title>
        <authorList>
            <person name="Zhang K."/>
            <person name="Zhao Z."/>
            <person name="Zhang Z."/>
            <person name="Li Y."/>
            <person name="Hsiang T."/>
            <person name="Sun W."/>
        </authorList>
    </citation>
    <scope>NUCLEOTIDE SEQUENCE</scope>
    <source>
        <strain evidence="10">UV-8b</strain>
    </source>
</reference>
<evidence type="ECO:0000259" key="8">
    <source>
        <dbReference type="PROSITE" id="PS51037"/>
    </source>
</evidence>
<dbReference type="CDD" id="cd16908">
    <property type="entry name" value="YEATS_Yaf9_like"/>
    <property type="match status" value="1"/>
</dbReference>
<dbReference type="RefSeq" id="XP_042996198.1">
    <property type="nucleotide sequence ID" value="XM_043140264.1"/>
</dbReference>
<gene>
    <name evidence="10" type="ORF">UV8b_02766</name>
    <name evidence="9" type="ORF">UVI_02030760</name>
</gene>
<evidence type="ECO:0000256" key="3">
    <source>
        <dbReference type="ARBA" id="ARBA00023163"/>
    </source>
</evidence>
<dbReference type="EMBL" id="CP072754">
    <property type="protein sequence ID" value="QUC18525.1"/>
    <property type="molecule type" value="Genomic_DNA"/>
</dbReference>
<keyword evidence="4 5" id="KW-0539">Nucleus</keyword>
<evidence type="ECO:0000313" key="10">
    <source>
        <dbReference type="EMBL" id="QUC18525.1"/>
    </source>
</evidence>
<feature type="coiled-coil region" evidence="6">
    <location>
        <begin position="243"/>
        <end position="270"/>
    </location>
</feature>
<keyword evidence="2" id="KW-0805">Transcription regulation</keyword>
<evidence type="ECO:0000256" key="1">
    <source>
        <dbReference type="ARBA" id="ARBA00022408"/>
    </source>
</evidence>
<dbReference type="InterPro" id="IPR055129">
    <property type="entry name" value="YEATS_dom"/>
</dbReference>
<dbReference type="GeneID" id="66063544"/>
<dbReference type="HOGENOM" id="CLU_051385_2_0_1"/>
<protein>
    <recommendedName>
        <fullName evidence="1">Protein AF-9 homolog</fullName>
    </recommendedName>
</protein>
<dbReference type="STRING" id="1159556.A0A063BXT3"/>
<dbReference type="InterPro" id="IPR038704">
    <property type="entry name" value="YEAST_sf"/>
</dbReference>
<dbReference type="GO" id="GO:0000781">
    <property type="term" value="C:chromosome, telomeric region"/>
    <property type="evidence" value="ECO:0007669"/>
    <property type="project" value="GOC"/>
</dbReference>
<organism evidence="9 12">
    <name type="scientific">Ustilaginoidea virens</name>
    <name type="common">Rice false smut fungus</name>
    <name type="synonym">Villosiclava virens</name>
    <dbReference type="NCBI Taxonomy" id="1159556"/>
    <lineage>
        <taxon>Eukaryota</taxon>
        <taxon>Fungi</taxon>
        <taxon>Dikarya</taxon>
        <taxon>Ascomycota</taxon>
        <taxon>Pezizomycotina</taxon>
        <taxon>Sordariomycetes</taxon>
        <taxon>Hypocreomycetidae</taxon>
        <taxon>Hypocreales</taxon>
        <taxon>Clavicipitaceae</taxon>
        <taxon>Ustilaginoidea</taxon>
    </lineage>
</organism>
<evidence type="ECO:0000313" key="11">
    <source>
        <dbReference type="Proteomes" id="UP000027002"/>
    </source>
</evidence>
<dbReference type="Proteomes" id="UP000027002">
    <property type="component" value="Chromosome 2"/>
</dbReference>
<dbReference type="GO" id="GO:0006355">
    <property type="term" value="P:regulation of DNA-templated transcription"/>
    <property type="evidence" value="ECO:0007669"/>
    <property type="project" value="InterPro"/>
</dbReference>
<name>A0A063BXT3_USTVR</name>
<dbReference type="PANTHER" id="PTHR47573:SF1">
    <property type="entry name" value="PROTEIN AF-9 HOMOLOG"/>
    <property type="match status" value="1"/>
</dbReference>
<proteinExistence type="predicted"/>
<sequence length="274" mass="30858">MAPSNTLGKRVKLTQVRRPFIVGTTAVPFSESNPKPPGTPDNHTHSWQVFVKGLEDTDITYWVRRVQFKLHESIPNYVRMVEGEPGRPFVVKETGWGEFDITIKLYYVNDSGEKPQTLYHYLRLHPYGRTEEEKQAMVTKNGEVRSWSYEEQLFNEPYEAFYQVLTSGAVPKGWKPSGGGASGKGKGKSRAPPPLPAPDSGEVWEHTAMIPNHNRPGQPFSRETEAAEVRKLKDAQNKTEEMCKRILSELRDKEELLAKLKAENHAAAAAAKAV</sequence>
<accession>A0A063BXT3</accession>
<feature type="domain" description="YEATS" evidence="8">
    <location>
        <begin position="10"/>
        <end position="168"/>
    </location>
</feature>
<feature type="region of interest" description="Disordered" evidence="7">
    <location>
        <begin position="172"/>
        <end position="202"/>
    </location>
</feature>
<comment type="subcellular location">
    <subcellularLocation>
        <location evidence="5">Nucleus</location>
    </subcellularLocation>
</comment>
<dbReference type="InterPro" id="IPR005033">
    <property type="entry name" value="YEATS"/>
</dbReference>
<reference evidence="12" key="2">
    <citation type="journal article" date="2016" name="Genome Announc.">
        <title>Genome sequence of Ustilaginoidea virens IPU010, a rice pathogenic fungus causing false smut.</title>
        <authorList>
            <person name="Kumagai T."/>
            <person name="Ishii T."/>
            <person name="Terai G."/>
            <person name="Umemura M."/>
            <person name="Machida M."/>
            <person name="Asai K."/>
        </authorList>
    </citation>
    <scope>NUCLEOTIDE SEQUENCE [LARGE SCALE GENOMIC DNA]</scope>
    <source>
        <strain evidence="12">IPU010</strain>
    </source>
</reference>
<keyword evidence="3" id="KW-0804">Transcription</keyword>
<keyword evidence="6" id="KW-0175">Coiled coil</keyword>
<evidence type="ECO:0000256" key="6">
    <source>
        <dbReference type="SAM" id="Coils"/>
    </source>
</evidence>
<dbReference type="OrthoDB" id="16041at2759"/>
<dbReference type="GO" id="GO:0035267">
    <property type="term" value="C:NuA4 histone acetyltransferase complex"/>
    <property type="evidence" value="ECO:0007669"/>
    <property type="project" value="EnsemblFungi"/>
</dbReference>
<dbReference type="GO" id="GO:0031509">
    <property type="term" value="P:subtelomeric heterochromatin formation"/>
    <property type="evidence" value="ECO:0007669"/>
    <property type="project" value="EnsemblFungi"/>
</dbReference>
<dbReference type="EMBL" id="BBTG02000014">
    <property type="protein sequence ID" value="GAO18907.1"/>
    <property type="molecule type" value="Genomic_DNA"/>
</dbReference>
<evidence type="ECO:0000256" key="5">
    <source>
        <dbReference type="PROSITE-ProRule" id="PRU00376"/>
    </source>
</evidence>
<evidence type="ECO:0000256" key="2">
    <source>
        <dbReference type="ARBA" id="ARBA00023015"/>
    </source>
</evidence>
<dbReference type="Proteomes" id="UP000054053">
    <property type="component" value="Unassembled WGS sequence"/>
</dbReference>
<evidence type="ECO:0000256" key="7">
    <source>
        <dbReference type="SAM" id="MobiDB-lite"/>
    </source>
</evidence>
<dbReference type="GO" id="GO:0006281">
    <property type="term" value="P:DNA repair"/>
    <property type="evidence" value="ECO:0007669"/>
    <property type="project" value="EnsemblFungi"/>
</dbReference>
<dbReference type="GO" id="GO:0000812">
    <property type="term" value="C:Swr1 complex"/>
    <property type="evidence" value="ECO:0007669"/>
    <property type="project" value="EnsemblFungi"/>
</dbReference>